<organism evidence="4">
    <name type="scientific">Caudovirales sp. ct1Jx6</name>
    <dbReference type="NCBI Taxonomy" id="2826765"/>
    <lineage>
        <taxon>Viruses</taxon>
        <taxon>Duplodnaviria</taxon>
        <taxon>Heunggongvirae</taxon>
        <taxon>Uroviricota</taxon>
        <taxon>Caudoviricetes</taxon>
    </lineage>
</organism>
<feature type="transmembrane region" description="Helical" evidence="2">
    <location>
        <begin position="442"/>
        <end position="467"/>
    </location>
</feature>
<keyword evidence="1" id="KW-1245">Viral tail assembly</keyword>
<dbReference type="InterPro" id="IPR011989">
    <property type="entry name" value="ARM-like"/>
</dbReference>
<feature type="transmembrane region" description="Helical" evidence="2">
    <location>
        <begin position="499"/>
        <end position="521"/>
    </location>
</feature>
<dbReference type="GO" id="GO:0098003">
    <property type="term" value="P:viral tail assembly"/>
    <property type="evidence" value="ECO:0007669"/>
    <property type="project" value="UniProtKB-KW"/>
</dbReference>
<feature type="domain" description="Phage tail tape measure protein" evidence="3">
    <location>
        <begin position="114"/>
        <end position="266"/>
    </location>
</feature>
<dbReference type="SUPFAM" id="SSF48371">
    <property type="entry name" value="ARM repeat"/>
    <property type="match status" value="1"/>
</dbReference>
<dbReference type="EMBL" id="BK014927">
    <property type="protein sequence ID" value="DAD83032.1"/>
    <property type="molecule type" value="Genomic_DNA"/>
</dbReference>
<dbReference type="Gene3D" id="1.25.10.10">
    <property type="entry name" value="Leucine-rich Repeat Variant"/>
    <property type="match status" value="1"/>
</dbReference>
<protein>
    <submittedName>
        <fullName evidence="4">Minor tail protein</fullName>
    </submittedName>
</protein>
<evidence type="ECO:0000256" key="1">
    <source>
        <dbReference type="ARBA" id="ARBA00022465"/>
    </source>
</evidence>
<proteinExistence type="predicted"/>
<feature type="transmembrane region" description="Helical" evidence="2">
    <location>
        <begin position="474"/>
        <end position="493"/>
    </location>
</feature>
<dbReference type="NCBIfam" id="TIGR01760">
    <property type="entry name" value="tape_meas_TP901"/>
    <property type="match status" value="1"/>
</dbReference>
<keyword evidence="2" id="KW-0472">Membrane</keyword>
<keyword evidence="2" id="KW-1133">Transmembrane helix</keyword>
<keyword evidence="1" id="KW-1188">Viral release from host cell</keyword>
<sequence length="671" mass="71081">MAKKSSKAYELEIKIAGAVAKSLGTSVSSVEKHLNRIKKAEEQVGKYGAAASKAIGVGLAATATGAVAAGKYLYDLGAKFDDAVDTIRIGTGATGADLEALNESMKNVYASVPADMADTASAISDYNTRLGLTGKTLETLSSQALQASGILGEDLGGMIESSSQAFQQWKVSEADMAGYMDYIFKVSQSTGIGMNDLFSRMQTYGPQLQNLGYSFKEAAALIGQMEKAGVNTDEALAAMKKSVGALAKEGISASKGLQMYYDRIKGARTQAEAVATANEVFGARAGSTIAAAIRDGTLAVDDFVKSLDDNQETISGAAWDTYDFAEKFELMKHEAEIALAPLADVIFNSLSDVLPVIGTIIEDLSPMVQDVLGTIDLDMISNLAEDLVPILSQGMADIAPILAKILPQVMSIATRLAQVLLPVLGDLISNLLPAIEPLIEPILQIIMSLMPLITALMPIIVSAVNIVCTILRNVITFLTPIIDAISFILTIIAEVGTVVFQVAETIGGVISNVLTNVLGFVTEKIEQLINLIIGGINWVIGKLNSISIGPLPDWDILGEYAGAEIGFNIPELPELALAEGGVVMGPTNALVGEGGEPEVVAPLSKLPTLLQDEPEDYPRGGTGAVYYVTFAPVINCDGGDEDKISEIMDGEYERFKAMMDQYVHDNDRVKF</sequence>
<dbReference type="InterPro" id="IPR010090">
    <property type="entry name" value="Phage_tape_meas"/>
</dbReference>
<evidence type="ECO:0000259" key="3">
    <source>
        <dbReference type="Pfam" id="PF10145"/>
    </source>
</evidence>
<dbReference type="Pfam" id="PF10145">
    <property type="entry name" value="PhageMin_Tail"/>
    <property type="match status" value="1"/>
</dbReference>
<keyword evidence="2" id="KW-0812">Transmembrane</keyword>
<name>A0A8S5MLC7_9CAUD</name>
<dbReference type="InterPro" id="IPR016024">
    <property type="entry name" value="ARM-type_fold"/>
</dbReference>
<reference evidence="4" key="1">
    <citation type="journal article" date="2021" name="Proc. Natl. Acad. Sci. U.S.A.">
        <title>A Catalog of Tens of Thousands of Viruses from Human Metagenomes Reveals Hidden Associations with Chronic Diseases.</title>
        <authorList>
            <person name="Tisza M.J."/>
            <person name="Buck C.B."/>
        </authorList>
    </citation>
    <scope>NUCLEOTIDE SEQUENCE</scope>
    <source>
        <strain evidence="4">Ct1Jx6</strain>
    </source>
</reference>
<evidence type="ECO:0000256" key="2">
    <source>
        <dbReference type="SAM" id="Phobius"/>
    </source>
</evidence>
<evidence type="ECO:0000313" key="4">
    <source>
        <dbReference type="EMBL" id="DAD83032.1"/>
    </source>
</evidence>
<accession>A0A8S5MLC7</accession>